<name>A0A0P4YRQ6_9CRUS</name>
<evidence type="ECO:0000313" key="3">
    <source>
        <dbReference type="Proteomes" id="UP000076858"/>
    </source>
</evidence>
<evidence type="ECO:0000313" key="2">
    <source>
        <dbReference type="EMBL" id="KZS11363.1"/>
    </source>
</evidence>
<gene>
    <name evidence="2" type="ORF">APZ42_024179</name>
</gene>
<sequence>MLLIFARAQALFYVCENSKFHLRENELQKNPTSAPLTTAIWSMRISSSGYFSKSFALQIKKI</sequence>
<dbReference type="EMBL" id="GDIP01234181">
    <property type="protein sequence ID" value="JAI89220.1"/>
    <property type="molecule type" value="Transcribed_RNA"/>
</dbReference>
<reference evidence="1" key="2">
    <citation type="submission" date="2015-10" db="EMBL/GenBank/DDBJ databases">
        <authorList>
            <person name="Gilbert D.G."/>
        </authorList>
    </citation>
    <scope>NUCLEOTIDE SEQUENCE</scope>
</reference>
<keyword evidence="3" id="KW-1185">Reference proteome</keyword>
<accession>A0A0P4YRQ6</accession>
<dbReference type="Proteomes" id="UP000076858">
    <property type="component" value="Unassembled WGS sequence"/>
</dbReference>
<dbReference type="EMBL" id="LRGB01001581">
    <property type="protein sequence ID" value="KZS11363.1"/>
    <property type="molecule type" value="Genomic_DNA"/>
</dbReference>
<reference evidence="1" key="1">
    <citation type="submission" date="2015-10" db="EMBL/GenBank/DDBJ databases">
        <title>Daphnia magna gene sets from two clonal populations assembled and annotated with EvidentialGene.</title>
        <authorList>
            <person name="Gilbert D."/>
            <person name="Podicheti R."/>
            <person name="Orsini L."/>
            <person name="Colbourne J."/>
            <person name="Pfrender M."/>
        </authorList>
    </citation>
    <scope>NUCLEOTIDE SEQUENCE</scope>
</reference>
<reference evidence="2 3" key="3">
    <citation type="submission" date="2016-03" db="EMBL/GenBank/DDBJ databases">
        <title>EvidentialGene: Evidence-directed Construction of Genes on Genomes.</title>
        <authorList>
            <person name="Gilbert D.G."/>
            <person name="Choi J.-H."/>
            <person name="Mockaitis K."/>
            <person name="Colbourne J."/>
            <person name="Pfrender M."/>
        </authorList>
    </citation>
    <scope>NUCLEOTIDE SEQUENCE [LARGE SCALE GENOMIC DNA]</scope>
    <source>
        <strain evidence="2 3">Xinb3</strain>
        <tissue evidence="2">Complete organism</tissue>
    </source>
</reference>
<protein>
    <submittedName>
        <fullName evidence="1">Uncharacterized protein</fullName>
    </submittedName>
</protein>
<organism evidence="1">
    <name type="scientific">Daphnia magna</name>
    <dbReference type="NCBI Taxonomy" id="35525"/>
    <lineage>
        <taxon>Eukaryota</taxon>
        <taxon>Metazoa</taxon>
        <taxon>Ecdysozoa</taxon>
        <taxon>Arthropoda</taxon>
        <taxon>Crustacea</taxon>
        <taxon>Branchiopoda</taxon>
        <taxon>Diplostraca</taxon>
        <taxon>Cladocera</taxon>
        <taxon>Anomopoda</taxon>
        <taxon>Daphniidae</taxon>
        <taxon>Daphnia</taxon>
    </lineage>
</organism>
<dbReference type="AlphaFoldDB" id="A0A0P4YRQ6"/>
<proteinExistence type="predicted"/>
<evidence type="ECO:0000313" key="1">
    <source>
        <dbReference type="EMBL" id="JAI89220.1"/>
    </source>
</evidence>